<keyword evidence="3" id="KW-1185">Reference proteome</keyword>
<evidence type="ECO:0000313" key="3">
    <source>
        <dbReference type="Proteomes" id="UP000799757"/>
    </source>
</evidence>
<dbReference type="Proteomes" id="UP000799757">
    <property type="component" value="Unassembled WGS sequence"/>
</dbReference>
<protein>
    <submittedName>
        <fullName evidence="2">Uncharacterized protein</fullName>
    </submittedName>
</protein>
<gene>
    <name evidence="2" type="ORF">K505DRAFT_367230</name>
</gene>
<proteinExistence type="predicted"/>
<evidence type="ECO:0000256" key="1">
    <source>
        <dbReference type="SAM" id="MobiDB-lite"/>
    </source>
</evidence>
<evidence type="ECO:0000313" key="2">
    <source>
        <dbReference type="EMBL" id="KAF2787580.1"/>
    </source>
</evidence>
<name>A0A6A6WTS2_9PLEO</name>
<dbReference type="AlphaFoldDB" id="A0A6A6WTS2"/>
<organism evidence="2 3">
    <name type="scientific">Melanomma pulvis-pyrius CBS 109.77</name>
    <dbReference type="NCBI Taxonomy" id="1314802"/>
    <lineage>
        <taxon>Eukaryota</taxon>
        <taxon>Fungi</taxon>
        <taxon>Dikarya</taxon>
        <taxon>Ascomycota</taxon>
        <taxon>Pezizomycotina</taxon>
        <taxon>Dothideomycetes</taxon>
        <taxon>Pleosporomycetidae</taxon>
        <taxon>Pleosporales</taxon>
        <taxon>Melanommataceae</taxon>
        <taxon>Melanomma</taxon>
    </lineage>
</organism>
<feature type="region of interest" description="Disordered" evidence="1">
    <location>
        <begin position="112"/>
        <end position="148"/>
    </location>
</feature>
<dbReference type="EMBL" id="MU002302">
    <property type="protein sequence ID" value="KAF2787580.1"/>
    <property type="molecule type" value="Genomic_DNA"/>
</dbReference>
<reference evidence="2" key="1">
    <citation type="journal article" date="2020" name="Stud. Mycol.">
        <title>101 Dothideomycetes genomes: a test case for predicting lifestyles and emergence of pathogens.</title>
        <authorList>
            <person name="Haridas S."/>
            <person name="Albert R."/>
            <person name="Binder M."/>
            <person name="Bloem J."/>
            <person name="Labutti K."/>
            <person name="Salamov A."/>
            <person name="Andreopoulos B."/>
            <person name="Baker S."/>
            <person name="Barry K."/>
            <person name="Bills G."/>
            <person name="Bluhm B."/>
            <person name="Cannon C."/>
            <person name="Castanera R."/>
            <person name="Culley D."/>
            <person name="Daum C."/>
            <person name="Ezra D."/>
            <person name="Gonzalez J."/>
            <person name="Henrissat B."/>
            <person name="Kuo A."/>
            <person name="Liang C."/>
            <person name="Lipzen A."/>
            <person name="Lutzoni F."/>
            <person name="Magnuson J."/>
            <person name="Mondo S."/>
            <person name="Nolan M."/>
            <person name="Ohm R."/>
            <person name="Pangilinan J."/>
            <person name="Park H.-J."/>
            <person name="Ramirez L."/>
            <person name="Alfaro M."/>
            <person name="Sun H."/>
            <person name="Tritt A."/>
            <person name="Yoshinaga Y."/>
            <person name="Zwiers L.-H."/>
            <person name="Turgeon B."/>
            <person name="Goodwin S."/>
            <person name="Spatafora J."/>
            <person name="Crous P."/>
            <person name="Grigoriev I."/>
        </authorList>
    </citation>
    <scope>NUCLEOTIDE SEQUENCE</scope>
    <source>
        <strain evidence="2">CBS 109.77</strain>
    </source>
</reference>
<dbReference type="OrthoDB" id="3735253at2759"/>
<accession>A0A6A6WTS2</accession>
<sequence length="229" mass="25908">MPPQTPHGSDSSAPLTKPADWAIYIIGATMEVVVTEALPLKYTSNDAGKLEEILKTLKFYEAHDKYNWPDFSSLGYDFTQTMRLGQSLIHDVYEALHNGGIHVEPRLVTLESSEMERKSGAQDGPMTSSKRRYQTNKVDETADETSSEANMIDSLTSDILARTMRELINQRNRKSEKEPSSLADIVHDALVVAWERLQARYFNIPQDLAKKKQSPRAPSLLLLMLRLRM</sequence>